<keyword evidence="2" id="KW-0560">Oxidoreductase</keyword>
<comment type="caution">
    <text evidence="2">The sequence shown here is derived from an EMBL/GenBank/DDBJ whole genome shotgun (WGS) entry which is preliminary data.</text>
</comment>
<dbReference type="PANTHER" id="PTHR30137:SF6">
    <property type="entry name" value="LUCIFERASE-LIKE MONOOXYGENASE"/>
    <property type="match status" value="1"/>
</dbReference>
<accession>A0A136PSZ1</accession>
<dbReference type="InterPro" id="IPR036661">
    <property type="entry name" value="Luciferase-like_sf"/>
</dbReference>
<protein>
    <submittedName>
        <fullName evidence="2">Monooxygenase</fullName>
    </submittedName>
</protein>
<dbReference type="AlphaFoldDB" id="A0A136PSZ1"/>
<dbReference type="EMBL" id="LRQV01000038">
    <property type="protein sequence ID" value="KXK61558.1"/>
    <property type="molecule type" value="Genomic_DNA"/>
</dbReference>
<feature type="domain" description="Luciferase-like" evidence="1">
    <location>
        <begin position="184"/>
        <end position="344"/>
    </location>
</feature>
<dbReference type="GO" id="GO:0004497">
    <property type="term" value="F:monooxygenase activity"/>
    <property type="evidence" value="ECO:0007669"/>
    <property type="project" value="UniProtKB-KW"/>
</dbReference>
<name>A0A136PSZ1_9ACTN</name>
<proteinExistence type="predicted"/>
<dbReference type="InterPro" id="IPR050766">
    <property type="entry name" value="Bact_Lucif_Oxidored"/>
</dbReference>
<dbReference type="CDD" id="cd00347">
    <property type="entry name" value="Flavin_utilizing_monoxygenases"/>
    <property type="match status" value="2"/>
</dbReference>
<gene>
    <name evidence="2" type="ORF">AWW66_12870</name>
</gene>
<dbReference type="PANTHER" id="PTHR30137">
    <property type="entry name" value="LUCIFERASE-LIKE MONOOXYGENASE"/>
    <property type="match status" value="1"/>
</dbReference>
<dbReference type="OrthoDB" id="9780518at2"/>
<feature type="domain" description="Luciferase-like" evidence="1">
    <location>
        <begin position="14"/>
        <end position="113"/>
    </location>
</feature>
<keyword evidence="3" id="KW-1185">Reference proteome</keyword>
<evidence type="ECO:0000313" key="2">
    <source>
        <dbReference type="EMBL" id="KXK61558.1"/>
    </source>
</evidence>
<dbReference type="Proteomes" id="UP000070620">
    <property type="component" value="Unassembled WGS sequence"/>
</dbReference>
<dbReference type="RefSeq" id="WP_067364791.1">
    <property type="nucleotide sequence ID" value="NZ_JBIUBN010000002.1"/>
</dbReference>
<dbReference type="Gene3D" id="3.20.20.30">
    <property type="entry name" value="Luciferase-like domain"/>
    <property type="match status" value="1"/>
</dbReference>
<organism evidence="2 3">
    <name type="scientific">Micromonospora rosaria</name>
    <dbReference type="NCBI Taxonomy" id="47874"/>
    <lineage>
        <taxon>Bacteria</taxon>
        <taxon>Bacillati</taxon>
        <taxon>Actinomycetota</taxon>
        <taxon>Actinomycetes</taxon>
        <taxon>Micromonosporales</taxon>
        <taxon>Micromonosporaceae</taxon>
        <taxon>Micromonospora</taxon>
    </lineage>
</organism>
<dbReference type="GO" id="GO:0016705">
    <property type="term" value="F:oxidoreductase activity, acting on paired donors, with incorporation or reduction of molecular oxygen"/>
    <property type="evidence" value="ECO:0007669"/>
    <property type="project" value="InterPro"/>
</dbReference>
<dbReference type="GO" id="GO:0005829">
    <property type="term" value="C:cytosol"/>
    <property type="evidence" value="ECO:0007669"/>
    <property type="project" value="TreeGrafter"/>
</dbReference>
<evidence type="ECO:0000313" key="3">
    <source>
        <dbReference type="Proteomes" id="UP000070620"/>
    </source>
</evidence>
<dbReference type="Pfam" id="PF00296">
    <property type="entry name" value="Bac_luciferase"/>
    <property type="match status" value="2"/>
</dbReference>
<keyword evidence="2" id="KW-0503">Monooxygenase</keyword>
<dbReference type="SUPFAM" id="SSF51679">
    <property type="entry name" value="Bacterial luciferase-like"/>
    <property type="match status" value="1"/>
</dbReference>
<evidence type="ECO:0000259" key="1">
    <source>
        <dbReference type="Pfam" id="PF00296"/>
    </source>
</evidence>
<reference evidence="2 3" key="1">
    <citation type="submission" date="2016-01" db="EMBL/GenBank/DDBJ databases">
        <title>Whole genome sequence and analysis of Micromonospora rosaria DSM 803, which can produce antibacterial substance rosamicin.</title>
        <authorList>
            <person name="Yang H."/>
            <person name="He X."/>
            <person name="Zhu D."/>
        </authorList>
    </citation>
    <scope>NUCLEOTIDE SEQUENCE [LARGE SCALE GENOMIC DNA]</scope>
    <source>
        <strain evidence="2 3">DSM 803</strain>
    </source>
</reference>
<dbReference type="InterPro" id="IPR011251">
    <property type="entry name" value="Luciferase-like_dom"/>
</dbReference>
<sequence>MSPTPLSVLDLSPVPTGGGVADALRHTIDLARRVEQVGYHRYWLAEHHLARGVASSAPAVLIGQVAAATGHIRVGSAAVQLGHRTALSVVEEFGTLAALYPDRVDLGLGRSGQRRGLSAPQPPVEPPAPEPYRVVDGLLIPPPFSFAKLLASPRFALHNALLHPPGAESPDFPRQVADILALLRGDYTDATGLDAHAVPGEGAELTVWLLGSSGGESAQLAGALGLPFAANYHVAPAAVLDAVRAYRAAFRPSARLAQPYVVVSADVVVAPDDDTARRLAAPYGLWVRSIRSGDGAIPYPTPEEAAAQPWTEEDRLLVADRVDTQFVGAPEVVAERLRTLRDATGADELLITTITHDHRDRVASYELLAKEWAQGG</sequence>